<dbReference type="Proteomes" id="UP000007800">
    <property type="component" value="Unassembled WGS sequence"/>
</dbReference>
<protein>
    <submittedName>
        <fullName evidence="5">Uncharacterized protein</fullName>
    </submittedName>
</protein>
<keyword evidence="3" id="KW-0966">Cell projection</keyword>
<dbReference type="InParanoid" id="C5L8M5"/>
<dbReference type="AlphaFoldDB" id="C5L8M5"/>
<gene>
    <name evidence="5" type="ORF">Pmar_PMAR003819</name>
</gene>
<organism evidence="6">
    <name type="scientific">Perkinsus marinus (strain ATCC 50983 / TXsc)</name>
    <dbReference type="NCBI Taxonomy" id="423536"/>
    <lineage>
        <taxon>Eukaryota</taxon>
        <taxon>Sar</taxon>
        <taxon>Alveolata</taxon>
        <taxon>Perkinsozoa</taxon>
        <taxon>Perkinsea</taxon>
        <taxon>Perkinsida</taxon>
        <taxon>Perkinsidae</taxon>
        <taxon>Perkinsus</taxon>
    </lineage>
</organism>
<dbReference type="GeneID" id="9059109"/>
<dbReference type="PANTHER" id="PTHR31183">
    <property type="entry name" value="TRICHOPLEIN KERATIN FILAMENT-BINDING PROTEIN FAMILY MEMBER"/>
    <property type="match status" value="1"/>
</dbReference>
<dbReference type="OrthoDB" id="10408947at2759"/>
<keyword evidence="6" id="KW-1185">Reference proteome</keyword>
<evidence type="ECO:0000313" key="5">
    <source>
        <dbReference type="EMBL" id="EER06918.1"/>
    </source>
</evidence>
<dbReference type="InterPro" id="IPR043596">
    <property type="entry name" value="CFAP53/TCHP"/>
</dbReference>
<proteinExistence type="predicted"/>
<evidence type="ECO:0000256" key="4">
    <source>
        <dbReference type="SAM" id="Coils"/>
    </source>
</evidence>
<evidence type="ECO:0000313" key="6">
    <source>
        <dbReference type="Proteomes" id="UP000007800"/>
    </source>
</evidence>
<keyword evidence="4" id="KW-0175">Coiled coil</keyword>
<accession>C5L8M5</accession>
<keyword evidence="2" id="KW-0969">Cilium</keyword>
<dbReference type="PANTHER" id="PTHR31183:SF1">
    <property type="entry name" value="CILIA- AND FLAGELLA-ASSOCIATED PROTEIN 53"/>
    <property type="match status" value="1"/>
</dbReference>
<sequence length="126" mass="15279">MPRLRPDRLILQRQKQDRLYEERISAAVENSSLQKLAEWENKGGQLHRRQRVHACIEELRKRRQLFLHHRRAKLSELLKSEEAMYARELEEGRETVEEQNEKMKQRAMKLKAEREAERAEMAMEKE</sequence>
<dbReference type="EMBL" id="GG680216">
    <property type="protein sequence ID" value="EER06918.1"/>
    <property type="molecule type" value="Genomic_DNA"/>
</dbReference>
<evidence type="ECO:0000256" key="1">
    <source>
        <dbReference type="ARBA" id="ARBA00004138"/>
    </source>
</evidence>
<dbReference type="GO" id="GO:0005929">
    <property type="term" value="C:cilium"/>
    <property type="evidence" value="ECO:0007669"/>
    <property type="project" value="UniProtKB-SubCell"/>
</dbReference>
<comment type="subcellular location">
    <subcellularLocation>
        <location evidence="1">Cell projection</location>
        <location evidence="1">Cilium</location>
    </subcellularLocation>
</comment>
<evidence type="ECO:0000256" key="3">
    <source>
        <dbReference type="ARBA" id="ARBA00023273"/>
    </source>
</evidence>
<dbReference type="RefSeq" id="XP_002775102.1">
    <property type="nucleotide sequence ID" value="XM_002775056.1"/>
</dbReference>
<name>C5L8M5_PERM5</name>
<evidence type="ECO:0000256" key="2">
    <source>
        <dbReference type="ARBA" id="ARBA00023069"/>
    </source>
</evidence>
<feature type="coiled-coil region" evidence="4">
    <location>
        <begin position="86"/>
        <end position="120"/>
    </location>
</feature>
<reference evidence="5 6" key="1">
    <citation type="submission" date="2008-07" db="EMBL/GenBank/DDBJ databases">
        <authorList>
            <person name="El-Sayed N."/>
            <person name="Caler E."/>
            <person name="Inman J."/>
            <person name="Amedeo P."/>
            <person name="Hass B."/>
            <person name="Wortman J."/>
        </authorList>
    </citation>
    <scope>NUCLEOTIDE SEQUENCE [LARGE SCALE GENOMIC DNA]</scope>
    <source>
        <strain evidence="6">ATCC 50983 / TXsc</strain>
    </source>
</reference>